<evidence type="ECO:0000313" key="4">
    <source>
        <dbReference type="Proteomes" id="UP000198287"/>
    </source>
</evidence>
<dbReference type="Pfam" id="PF13930">
    <property type="entry name" value="Endonuclea_NS_2"/>
    <property type="match status" value="1"/>
</dbReference>
<name>A0A226EMR4_FOLCA</name>
<organism evidence="3 4">
    <name type="scientific">Folsomia candida</name>
    <name type="common">Springtail</name>
    <dbReference type="NCBI Taxonomy" id="158441"/>
    <lineage>
        <taxon>Eukaryota</taxon>
        <taxon>Metazoa</taxon>
        <taxon>Ecdysozoa</taxon>
        <taxon>Arthropoda</taxon>
        <taxon>Hexapoda</taxon>
        <taxon>Collembola</taxon>
        <taxon>Entomobryomorpha</taxon>
        <taxon>Isotomoidea</taxon>
        <taxon>Isotomidae</taxon>
        <taxon>Proisotominae</taxon>
        <taxon>Folsomia</taxon>
    </lineage>
</organism>
<feature type="compositionally biased region" description="Basic and acidic residues" evidence="1">
    <location>
        <begin position="276"/>
        <end position="285"/>
    </location>
</feature>
<feature type="domain" description="Type VII secretion system protein EssD-like" evidence="2">
    <location>
        <begin position="24"/>
        <end position="143"/>
    </location>
</feature>
<accession>A0A226EMR4</accession>
<sequence length="415" mass="46310">MFMNTKPKRGLRSFYPTDKGPIDLYQLGHDGRIEYLSADISTDHMIRGINTTDDWRKWAKERGLPTDEVGLIVSKRLGGSGKDAINLFPKSSSLDKTSWAADEEKAYKEASEMKKWKKLKFFAKFEYPEDDSLRPSEIEYQYELPSGTKLHGKVLNEAESASPPNPTPQETKGKAEEEEEEESEYEYEYEEEEEEETQVPAPQESNQKELSPKKDDLPPPPVATPSSNSNVPTSIPPPTPAAPTPVQVPRKRTPSPVPVKISEKVEPAPTIPPLAPDKDVPKPKEVSASNDNNAVSPDTNRGIQVYGIVARSDLIEMLPIIGSVKLALDTLKAASNKDAKRTLWKGVQCGISLFADFHFMRAFVRYGPILAKPITEKKLVRFAKKAEPHLIIFVVCKIGNQLFGVIRRVLSNTKT</sequence>
<feature type="compositionally biased region" description="Acidic residues" evidence="1">
    <location>
        <begin position="176"/>
        <end position="197"/>
    </location>
</feature>
<evidence type="ECO:0000256" key="1">
    <source>
        <dbReference type="SAM" id="MobiDB-lite"/>
    </source>
</evidence>
<feature type="region of interest" description="Disordered" evidence="1">
    <location>
        <begin position="155"/>
        <end position="296"/>
    </location>
</feature>
<feature type="compositionally biased region" description="Polar residues" evidence="1">
    <location>
        <begin position="287"/>
        <end position="296"/>
    </location>
</feature>
<reference evidence="3 4" key="1">
    <citation type="submission" date="2015-12" db="EMBL/GenBank/DDBJ databases">
        <title>The genome of Folsomia candida.</title>
        <authorList>
            <person name="Faddeeva A."/>
            <person name="Derks M.F."/>
            <person name="Anvar Y."/>
            <person name="Smit S."/>
            <person name="Van Straalen N."/>
            <person name="Roelofs D."/>
        </authorList>
    </citation>
    <scope>NUCLEOTIDE SEQUENCE [LARGE SCALE GENOMIC DNA]</scope>
    <source>
        <strain evidence="3 4">VU population</strain>
        <tissue evidence="3">Whole body</tissue>
    </source>
</reference>
<keyword evidence="4" id="KW-1185">Reference proteome</keyword>
<feature type="compositionally biased region" description="Basic and acidic residues" evidence="1">
    <location>
        <begin position="206"/>
        <end position="217"/>
    </location>
</feature>
<feature type="compositionally biased region" description="Low complexity" evidence="1">
    <location>
        <begin position="224"/>
        <end position="233"/>
    </location>
</feature>
<dbReference type="OrthoDB" id="9973045at2759"/>
<dbReference type="EMBL" id="LNIX01000003">
    <property type="protein sequence ID" value="OXA58580.1"/>
    <property type="molecule type" value="Genomic_DNA"/>
</dbReference>
<comment type="caution">
    <text evidence="3">The sequence shown here is derived from an EMBL/GenBank/DDBJ whole genome shotgun (WGS) entry which is preliminary data.</text>
</comment>
<protein>
    <recommendedName>
        <fullName evidence="2">Type VII secretion system protein EssD-like domain-containing protein</fullName>
    </recommendedName>
</protein>
<gene>
    <name evidence="3" type="ORF">Fcan01_07311</name>
</gene>
<dbReference type="Proteomes" id="UP000198287">
    <property type="component" value="Unassembled WGS sequence"/>
</dbReference>
<dbReference type="AlphaFoldDB" id="A0A226EMR4"/>
<feature type="compositionally biased region" description="Pro residues" evidence="1">
    <location>
        <begin position="234"/>
        <end position="243"/>
    </location>
</feature>
<evidence type="ECO:0000259" key="2">
    <source>
        <dbReference type="Pfam" id="PF13930"/>
    </source>
</evidence>
<proteinExistence type="predicted"/>
<dbReference type="OMA" id="MIRGINT"/>
<dbReference type="InterPro" id="IPR044927">
    <property type="entry name" value="Endonuclea_NS_2"/>
</dbReference>
<evidence type="ECO:0000313" key="3">
    <source>
        <dbReference type="EMBL" id="OXA58580.1"/>
    </source>
</evidence>